<evidence type="ECO:0000256" key="3">
    <source>
        <dbReference type="ARBA" id="ARBA00022741"/>
    </source>
</evidence>
<dbReference type="SMART" id="SM00382">
    <property type="entry name" value="AAA"/>
    <property type="match status" value="1"/>
</dbReference>
<dbReference type="EMBL" id="UNOZ01000030">
    <property type="protein sequence ID" value="SYX91731.1"/>
    <property type="molecule type" value="Genomic_DNA"/>
</dbReference>
<dbReference type="RefSeq" id="WP_119144164.1">
    <property type="nucleotide sequence ID" value="NZ_CBCSFL010000001.1"/>
</dbReference>
<dbReference type="GO" id="GO:0005524">
    <property type="term" value="F:ATP binding"/>
    <property type="evidence" value="ECO:0007669"/>
    <property type="project" value="UniProtKB-KW"/>
</dbReference>
<keyword evidence="2" id="KW-0813">Transport</keyword>
<evidence type="ECO:0000259" key="6">
    <source>
        <dbReference type="PROSITE" id="PS50893"/>
    </source>
</evidence>
<name>A0A383RZ60_9PSED</name>
<dbReference type="InterPro" id="IPR003593">
    <property type="entry name" value="AAA+_ATPase"/>
</dbReference>
<dbReference type="Gene3D" id="3.40.50.300">
    <property type="entry name" value="P-loop containing nucleotide triphosphate hydrolases"/>
    <property type="match status" value="1"/>
</dbReference>
<dbReference type="InterPro" id="IPR050166">
    <property type="entry name" value="ABC_transporter_ATP-bind"/>
</dbReference>
<dbReference type="InterPro" id="IPR017871">
    <property type="entry name" value="ABC_transporter-like_CS"/>
</dbReference>
<evidence type="ECO:0000256" key="4">
    <source>
        <dbReference type="ARBA" id="ARBA00022840"/>
    </source>
</evidence>
<dbReference type="PROSITE" id="PS50893">
    <property type="entry name" value="ABC_TRANSPORTER_2"/>
    <property type="match status" value="1"/>
</dbReference>
<keyword evidence="3" id="KW-0547">Nucleotide-binding</keyword>
<dbReference type="EC" id="3.6.3.-" evidence="7"/>
<keyword evidence="7" id="KW-0378">Hydrolase</keyword>
<evidence type="ECO:0000256" key="2">
    <source>
        <dbReference type="ARBA" id="ARBA00022448"/>
    </source>
</evidence>
<keyword evidence="4 7" id="KW-0067">ATP-binding</keyword>
<dbReference type="GO" id="GO:0016887">
    <property type="term" value="F:ATP hydrolysis activity"/>
    <property type="evidence" value="ECO:0007669"/>
    <property type="project" value="InterPro"/>
</dbReference>
<gene>
    <name evidence="7" type="ORF">CCOS865_04011</name>
</gene>
<evidence type="ECO:0000256" key="5">
    <source>
        <dbReference type="ARBA" id="ARBA00022967"/>
    </source>
</evidence>
<dbReference type="Pfam" id="PF00005">
    <property type="entry name" value="ABC_tran"/>
    <property type="match status" value="1"/>
</dbReference>
<dbReference type="SUPFAM" id="SSF52540">
    <property type="entry name" value="P-loop containing nucleoside triphosphate hydrolases"/>
    <property type="match status" value="1"/>
</dbReference>
<proteinExistence type="inferred from homology"/>
<evidence type="ECO:0000256" key="1">
    <source>
        <dbReference type="ARBA" id="ARBA00005417"/>
    </source>
</evidence>
<protein>
    <submittedName>
        <fullName evidence="7">Putative ATP-binding protein</fullName>
        <ecNumber evidence="7">3.6.3.-</ecNumber>
    </submittedName>
</protein>
<feature type="domain" description="ABC transporter" evidence="6">
    <location>
        <begin position="28"/>
        <end position="262"/>
    </location>
</feature>
<accession>A0A383RZ60</accession>
<dbReference type="AlphaFoldDB" id="A0A383RZ60"/>
<reference evidence="8" key="1">
    <citation type="submission" date="2018-08" db="EMBL/GenBank/DDBJ databases">
        <authorList>
            <person name="Blom J."/>
        </authorList>
    </citation>
    <scope>NUCLEOTIDE SEQUENCE [LARGE SCALE GENOMIC DNA]</scope>
    <source>
        <strain evidence="8">CCOS 865</strain>
    </source>
</reference>
<dbReference type="InterPro" id="IPR027417">
    <property type="entry name" value="P-loop_NTPase"/>
</dbReference>
<dbReference type="PANTHER" id="PTHR42788">
    <property type="entry name" value="TAURINE IMPORT ATP-BINDING PROTEIN-RELATED"/>
    <property type="match status" value="1"/>
</dbReference>
<keyword evidence="5" id="KW-1278">Translocase</keyword>
<dbReference type="CDD" id="cd03293">
    <property type="entry name" value="ABC_NrtD_SsuB_transporters"/>
    <property type="match status" value="1"/>
</dbReference>
<dbReference type="OrthoDB" id="9802264at2"/>
<dbReference type="InterPro" id="IPR003439">
    <property type="entry name" value="ABC_transporter-like_ATP-bd"/>
</dbReference>
<evidence type="ECO:0000313" key="8">
    <source>
        <dbReference type="Proteomes" id="UP000263595"/>
    </source>
</evidence>
<dbReference type="PANTHER" id="PTHR42788:SF19">
    <property type="entry name" value="ALIPHATIC SULFONATES IMPORT ATP-BINDING PROTEIN SSUB 2"/>
    <property type="match status" value="1"/>
</dbReference>
<dbReference type="PROSITE" id="PS00211">
    <property type="entry name" value="ABC_TRANSPORTER_1"/>
    <property type="match status" value="1"/>
</dbReference>
<organism evidence="7 8">
    <name type="scientific">Pseudomonas reidholzensis</name>
    <dbReference type="NCBI Taxonomy" id="1785162"/>
    <lineage>
        <taxon>Bacteria</taxon>
        <taxon>Pseudomonadati</taxon>
        <taxon>Pseudomonadota</taxon>
        <taxon>Gammaproteobacteria</taxon>
        <taxon>Pseudomonadales</taxon>
        <taxon>Pseudomonadaceae</taxon>
        <taxon>Pseudomonas</taxon>
    </lineage>
</organism>
<sequence>MLMHTLSRAGAQPQALPTLDAVGLDTPLFANQVEKTYSNGTHALSRVKLAIQRGEFVSLLGPSGCGKSTLLKMFAGLEQPSAGHVRWWGKDAPDGDSRAGRSLAMVFQEATLMPWAKVEDNVRLPLDLAGVPKALSQPKVEAALALVGLGQFAAVYPRELSGGMQMRASIARALATEPNLLLMDEPFGALDEFTRNKLDSDLRQLWAGRDLTVVFVTHSIFEAVYLSSRVVVMGARPGRVIADVAVDGPLQRDEAFRTSPEFIAQCAHLSRLLAQANGEPS</sequence>
<dbReference type="Proteomes" id="UP000263595">
    <property type="component" value="Unassembled WGS sequence"/>
</dbReference>
<keyword evidence="8" id="KW-1185">Reference proteome</keyword>
<comment type="similarity">
    <text evidence="1">Belongs to the ABC transporter superfamily.</text>
</comment>
<evidence type="ECO:0000313" key="7">
    <source>
        <dbReference type="EMBL" id="SYX91731.1"/>
    </source>
</evidence>